<dbReference type="SMART" id="SM00044">
    <property type="entry name" value="CYCc"/>
    <property type="match status" value="1"/>
</dbReference>
<comment type="cofactor">
    <cofactor evidence="2">
        <name>Mg(2+)</name>
        <dbReference type="ChEBI" id="CHEBI:18420"/>
    </cofactor>
</comment>
<dbReference type="Proteomes" id="UP000192247">
    <property type="component" value="Unassembled WGS sequence"/>
</dbReference>
<sequence length="207" mass="23497">ELYYQHYHMVGVLFAKISNFAEFRIKQERTDHGFGCQRLLNEIIAEFDKLLDKQHFQAIEKIKTVGASYMCVVGLIPEYQIGMNIHASEVKYMTVLAEFFFAMLGRLQDINRRSENSFKMHGGMNSGPVVAGVIGSRKPHYDIWGNTVNVASRMETNSKPNCCLVTAEVHELLRDNFEFEGPVRKTIKGKGTMETYFMLGSKGKKGG</sequence>
<keyword evidence="5" id="KW-0812">Transmembrane</keyword>
<evidence type="ECO:0000259" key="15">
    <source>
        <dbReference type="PROSITE" id="PS50125"/>
    </source>
</evidence>
<dbReference type="GO" id="GO:0007189">
    <property type="term" value="P:adenylate cyclase-activating G protein-coupled receptor signaling pathway"/>
    <property type="evidence" value="ECO:0007669"/>
    <property type="project" value="TreeGrafter"/>
</dbReference>
<dbReference type="InterPro" id="IPR018297">
    <property type="entry name" value="A/G_cyclase_CS"/>
</dbReference>
<dbReference type="Gene3D" id="3.30.70.1230">
    <property type="entry name" value="Nucleotide cyclase"/>
    <property type="match status" value="1"/>
</dbReference>
<evidence type="ECO:0000256" key="2">
    <source>
        <dbReference type="ARBA" id="ARBA00001946"/>
    </source>
</evidence>
<evidence type="ECO:0000313" key="16">
    <source>
        <dbReference type="EMBL" id="OQR78952.1"/>
    </source>
</evidence>
<keyword evidence="13 14" id="KW-0456">Lyase</keyword>
<evidence type="ECO:0000256" key="10">
    <source>
        <dbReference type="ARBA" id="ARBA00022989"/>
    </source>
</evidence>
<dbReference type="SUPFAM" id="SSF55073">
    <property type="entry name" value="Nucleotide cyclase"/>
    <property type="match status" value="1"/>
</dbReference>
<dbReference type="FunFam" id="3.30.70.1230:FF:000008">
    <property type="entry name" value="Adenylate cyclase type 9"/>
    <property type="match status" value="1"/>
</dbReference>
<evidence type="ECO:0000256" key="12">
    <source>
        <dbReference type="ARBA" id="ARBA00023136"/>
    </source>
</evidence>
<dbReference type="PROSITE" id="PS00452">
    <property type="entry name" value="GUANYLATE_CYCLASE_1"/>
    <property type="match status" value="1"/>
</dbReference>
<organism evidence="16 17">
    <name type="scientific">Tropilaelaps mercedesae</name>
    <dbReference type="NCBI Taxonomy" id="418985"/>
    <lineage>
        <taxon>Eukaryota</taxon>
        <taxon>Metazoa</taxon>
        <taxon>Ecdysozoa</taxon>
        <taxon>Arthropoda</taxon>
        <taxon>Chelicerata</taxon>
        <taxon>Arachnida</taxon>
        <taxon>Acari</taxon>
        <taxon>Parasitiformes</taxon>
        <taxon>Mesostigmata</taxon>
        <taxon>Gamasina</taxon>
        <taxon>Dermanyssoidea</taxon>
        <taxon>Laelapidae</taxon>
        <taxon>Tropilaelaps</taxon>
    </lineage>
</organism>
<dbReference type="PANTHER" id="PTHR45627">
    <property type="entry name" value="ADENYLATE CYCLASE TYPE 1"/>
    <property type="match status" value="1"/>
</dbReference>
<dbReference type="Pfam" id="PF00211">
    <property type="entry name" value="Guanylate_cyc"/>
    <property type="match status" value="1"/>
</dbReference>
<evidence type="ECO:0000256" key="7">
    <source>
        <dbReference type="ARBA" id="ARBA00022741"/>
    </source>
</evidence>
<dbReference type="STRING" id="418985.A0A1V9XZS5"/>
<keyword evidence="10" id="KW-1133">Transmembrane helix</keyword>
<feature type="domain" description="Guanylate cyclase" evidence="15">
    <location>
        <begin position="11"/>
        <end position="155"/>
    </location>
</feature>
<dbReference type="PANTHER" id="PTHR45627:SF26">
    <property type="entry name" value="ADENYLATE CYCLASE TYPE 1"/>
    <property type="match status" value="1"/>
</dbReference>
<feature type="non-terminal residue" evidence="16">
    <location>
        <position position="1"/>
    </location>
</feature>
<evidence type="ECO:0000256" key="5">
    <source>
        <dbReference type="ARBA" id="ARBA00022692"/>
    </source>
</evidence>
<evidence type="ECO:0000256" key="1">
    <source>
        <dbReference type="ARBA" id="ARBA00001593"/>
    </source>
</evidence>
<dbReference type="GO" id="GO:0005524">
    <property type="term" value="F:ATP binding"/>
    <property type="evidence" value="ECO:0007669"/>
    <property type="project" value="UniProtKB-KW"/>
</dbReference>
<proteinExistence type="inferred from homology"/>
<keyword evidence="12" id="KW-0472">Membrane</keyword>
<dbReference type="OrthoDB" id="10261550at2759"/>
<evidence type="ECO:0000256" key="13">
    <source>
        <dbReference type="ARBA" id="ARBA00023239"/>
    </source>
</evidence>
<dbReference type="EMBL" id="MNPL01001638">
    <property type="protein sequence ID" value="OQR78952.1"/>
    <property type="molecule type" value="Genomic_DNA"/>
</dbReference>
<dbReference type="InParanoid" id="A0A1V9XZS5"/>
<dbReference type="GO" id="GO:0004016">
    <property type="term" value="F:adenylate cyclase activity"/>
    <property type="evidence" value="ECO:0007669"/>
    <property type="project" value="UniProtKB-EC"/>
</dbReference>
<comment type="similarity">
    <text evidence="14">Belongs to the adenylyl cyclase class-4/guanylyl cyclase family.</text>
</comment>
<gene>
    <name evidence="16" type="ORF">BIW11_06065</name>
</gene>
<name>A0A1V9XZS5_9ACAR</name>
<dbReference type="PROSITE" id="PS50125">
    <property type="entry name" value="GUANYLATE_CYCLASE_2"/>
    <property type="match status" value="1"/>
</dbReference>
<comment type="caution">
    <text evidence="16">The sequence shown here is derived from an EMBL/GenBank/DDBJ whole genome shotgun (WGS) entry which is preliminary data.</text>
</comment>
<evidence type="ECO:0000256" key="8">
    <source>
        <dbReference type="ARBA" id="ARBA00022840"/>
    </source>
</evidence>
<comment type="catalytic activity">
    <reaction evidence="1">
        <text>ATP = 3',5'-cyclic AMP + diphosphate</text>
        <dbReference type="Rhea" id="RHEA:15389"/>
        <dbReference type="ChEBI" id="CHEBI:30616"/>
        <dbReference type="ChEBI" id="CHEBI:33019"/>
        <dbReference type="ChEBI" id="CHEBI:58165"/>
        <dbReference type="EC" id="4.6.1.1"/>
    </reaction>
</comment>
<dbReference type="InterPro" id="IPR001054">
    <property type="entry name" value="A/G_cyclase"/>
</dbReference>
<dbReference type="AlphaFoldDB" id="A0A1V9XZS5"/>
<comment type="subcellular location">
    <subcellularLocation>
        <location evidence="3">Membrane</location>
        <topology evidence="3">Multi-pass membrane protein</topology>
    </subcellularLocation>
</comment>
<evidence type="ECO:0000256" key="6">
    <source>
        <dbReference type="ARBA" id="ARBA00022723"/>
    </source>
</evidence>
<keyword evidence="17" id="KW-1185">Reference proteome</keyword>
<reference evidence="16 17" key="1">
    <citation type="journal article" date="2017" name="Gigascience">
        <title>Draft genome of the honey bee ectoparasitic mite, Tropilaelaps mercedesae, is shaped by the parasitic life history.</title>
        <authorList>
            <person name="Dong X."/>
            <person name="Armstrong S.D."/>
            <person name="Xia D."/>
            <person name="Makepeace B.L."/>
            <person name="Darby A.C."/>
            <person name="Kadowaki T."/>
        </authorList>
    </citation>
    <scope>NUCLEOTIDE SEQUENCE [LARGE SCALE GENOMIC DNA]</scope>
    <source>
        <strain evidence="16">Wuxi-XJTLU</strain>
    </source>
</reference>
<evidence type="ECO:0000313" key="17">
    <source>
        <dbReference type="Proteomes" id="UP000192247"/>
    </source>
</evidence>
<evidence type="ECO:0000256" key="3">
    <source>
        <dbReference type="ARBA" id="ARBA00004141"/>
    </source>
</evidence>
<keyword evidence="9" id="KW-0460">Magnesium</keyword>
<dbReference type="GO" id="GO:0005886">
    <property type="term" value="C:plasma membrane"/>
    <property type="evidence" value="ECO:0007669"/>
    <property type="project" value="TreeGrafter"/>
</dbReference>
<evidence type="ECO:0000256" key="14">
    <source>
        <dbReference type="RuleBase" id="RU000405"/>
    </source>
</evidence>
<protein>
    <recommendedName>
        <fullName evidence="4">adenylate cyclase</fullName>
        <ecNumber evidence="4">4.6.1.1</ecNumber>
    </recommendedName>
</protein>
<evidence type="ECO:0000256" key="11">
    <source>
        <dbReference type="ARBA" id="ARBA00022998"/>
    </source>
</evidence>
<keyword evidence="6" id="KW-0479">Metal-binding</keyword>
<dbReference type="CDD" id="cd07302">
    <property type="entry name" value="CHD"/>
    <property type="match status" value="1"/>
</dbReference>
<dbReference type="GO" id="GO:0046872">
    <property type="term" value="F:metal ion binding"/>
    <property type="evidence" value="ECO:0007669"/>
    <property type="project" value="UniProtKB-KW"/>
</dbReference>
<evidence type="ECO:0000256" key="9">
    <source>
        <dbReference type="ARBA" id="ARBA00022842"/>
    </source>
</evidence>
<dbReference type="EC" id="4.6.1.1" evidence="4"/>
<accession>A0A1V9XZS5</accession>
<keyword evidence="7" id="KW-0547">Nucleotide-binding</keyword>
<dbReference type="InterPro" id="IPR029787">
    <property type="entry name" value="Nucleotide_cyclase"/>
</dbReference>
<dbReference type="GO" id="GO:0035556">
    <property type="term" value="P:intracellular signal transduction"/>
    <property type="evidence" value="ECO:0007669"/>
    <property type="project" value="InterPro"/>
</dbReference>
<keyword evidence="8" id="KW-0067">ATP-binding</keyword>
<dbReference type="GO" id="GO:0006171">
    <property type="term" value="P:cAMP biosynthetic process"/>
    <property type="evidence" value="ECO:0007669"/>
    <property type="project" value="UniProtKB-KW"/>
</dbReference>
<keyword evidence="11" id="KW-0115">cAMP biosynthesis</keyword>
<evidence type="ECO:0000256" key="4">
    <source>
        <dbReference type="ARBA" id="ARBA00012201"/>
    </source>
</evidence>